<reference evidence="2 3" key="1">
    <citation type="submission" date="2020-07" db="EMBL/GenBank/DDBJ databases">
        <title>Genomic Encyclopedia of Type Strains, Phase IV (KMG-IV): sequencing the most valuable type-strain genomes for metagenomic binning, comparative biology and taxonomic classification.</title>
        <authorList>
            <person name="Goeker M."/>
        </authorList>
    </citation>
    <scope>NUCLEOTIDE SEQUENCE [LARGE SCALE GENOMIC DNA]</scope>
    <source>
        <strain evidence="2 3">DSM 45533</strain>
    </source>
</reference>
<keyword evidence="3" id="KW-1185">Reference proteome</keyword>
<dbReference type="Proteomes" id="UP000530928">
    <property type="component" value="Unassembled WGS sequence"/>
</dbReference>
<keyword evidence="1" id="KW-1133">Transmembrane helix</keyword>
<name>A0A7W0HN63_9ACTN</name>
<feature type="transmembrane region" description="Helical" evidence="1">
    <location>
        <begin position="79"/>
        <end position="100"/>
    </location>
</feature>
<evidence type="ECO:0000313" key="2">
    <source>
        <dbReference type="EMBL" id="MBA2889447.1"/>
    </source>
</evidence>
<dbReference type="EMBL" id="JACDUR010000001">
    <property type="protein sequence ID" value="MBA2889447.1"/>
    <property type="molecule type" value="Genomic_DNA"/>
</dbReference>
<dbReference type="SUPFAM" id="SSF53474">
    <property type="entry name" value="alpha/beta-Hydrolases"/>
    <property type="match status" value="1"/>
</dbReference>
<evidence type="ECO:0000256" key="1">
    <source>
        <dbReference type="SAM" id="Phobius"/>
    </source>
</evidence>
<dbReference type="InterPro" id="IPR009339">
    <property type="entry name" value="DUF998"/>
</dbReference>
<comment type="caution">
    <text evidence="2">The sequence shown here is derived from an EMBL/GenBank/DDBJ whole genome shotgun (WGS) entry which is preliminary data.</text>
</comment>
<dbReference type="RefSeq" id="WP_181608240.1">
    <property type="nucleotide sequence ID" value="NZ_BAABAM010000001.1"/>
</dbReference>
<organism evidence="2 3">
    <name type="scientific">Nonomuraea soli</name>
    <dbReference type="NCBI Taxonomy" id="1032476"/>
    <lineage>
        <taxon>Bacteria</taxon>
        <taxon>Bacillati</taxon>
        <taxon>Actinomycetota</taxon>
        <taxon>Actinomycetes</taxon>
        <taxon>Streptosporangiales</taxon>
        <taxon>Streptosporangiaceae</taxon>
        <taxon>Nonomuraea</taxon>
    </lineage>
</organism>
<feature type="transmembrane region" description="Helical" evidence="1">
    <location>
        <begin position="120"/>
        <end position="140"/>
    </location>
</feature>
<keyword evidence="1" id="KW-0472">Membrane</keyword>
<feature type="transmembrane region" description="Helical" evidence="1">
    <location>
        <begin position="147"/>
        <end position="170"/>
    </location>
</feature>
<sequence length="449" mass="48011">MERRLIIGAAWAFVIAAIFYSAWVTGQFVDPAVDRSSGYVSELAARDQSWSAMFRLTTAVAGLATLAGVALVPRVAHEWAGWLALGLFGLFTFGEALFPLDCAALSDPACERGGRSFSHHAHYVTAALAIASVTVSMLLLSRTRLAWAVTGAALLATVAELAAIAAGTLAGLAQRTQLALIAVWLLYIALRLVTHRPVIDPGVQHVVRAGEGPAVLITSGPSGAWYHWDRVADELAVRHRVIRFDRPGLGLSACEELPPTLYGEAARLAALSPAHPELVTVVAHATSAWHAEAFARLHPLRIRSLVLVDPVVQRARKRGTSQLGRTVGRWLPALGGTWGAHAAAVTAGPALHRAVTGASDRSGLYRSGRVLAATLGEWLAGRDMCAELWKVREEHDFPAIPVVIINAGRPDAGQEVLARSLGARIVRAEERVQWRQPDVVVRACAPQAQ</sequence>
<evidence type="ECO:0000313" key="3">
    <source>
        <dbReference type="Proteomes" id="UP000530928"/>
    </source>
</evidence>
<dbReference type="InterPro" id="IPR029058">
    <property type="entry name" value="AB_hydrolase_fold"/>
</dbReference>
<feature type="transmembrane region" description="Helical" evidence="1">
    <location>
        <begin position="50"/>
        <end position="72"/>
    </location>
</feature>
<keyword evidence="1" id="KW-0812">Transmembrane</keyword>
<proteinExistence type="predicted"/>
<dbReference type="AlphaFoldDB" id="A0A7W0HN63"/>
<gene>
    <name evidence="2" type="ORF">HNR30_000782</name>
</gene>
<protein>
    <submittedName>
        <fullName evidence="2">Pimeloyl-ACP methyl ester carboxylesterase</fullName>
    </submittedName>
</protein>
<dbReference type="Gene3D" id="3.40.50.1820">
    <property type="entry name" value="alpha/beta hydrolase"/>
    <property type="match status" value="1"/>
</dbReference>
<dbReference type="Pfam" id="PF06197">
    <property type="entry name" value="DUF998"/>
    <property type="match status" value="1"/>
</dbReference>
<accession>A0A7W0HN63</accession>